<accession>A0A3S5YD90</accession>
<name>A0A3S5YD90_RHOH1</name>
<dbReference type="InterPro" id="IPR000551">
    <property type="entry name" value="MerR-type_HTH_dom"/>
</dbReference>
<dbReference type="SMART" id="SM00422">
    <property type="entry name" value="HTH_MERR"/>
    <property type="match status" value="1"/>
</dbReference>
<dbReference type="GO" id="GO:0003700">
    <property type="term" value="F:DNA-binding transcription factor activity"/>
    <property type="evidence" value="ECO:0007669"/>
    <property type="project" value="InterPro"/>
</dbReference>
<dbReference type="KEGG" id="req:REQ_45870"/>
<feature type="domain" description="HTH merR-type" evidence="2">
    <location>
        <begin position="5"/>
        <end position="74"/>
    </location>
</feature>
<keyword evidence="1" id="KW-0238">DNA-binding</keyword>
<dbReference type="Gene3D" id="1.10.1660.10">
    <property type="match status" value="1"/>
</dbReference>
<dbReference type="GeneID" id="57580204"/>
<dbReference type="Pfam" id="PF13411">
    <property type="entry name" value="MerR_1"/>
    <property type="match status" value="1"/>
</dbReference>
<dbReference type="RefSeq" id="WP_005516819.1">
    <property type="nucleotide sequence ID" value="NC_014659.1"/>
</dbReference>
<dbReference type="GO" id="GO:0003677">
    <property type="term" value="F:DNA binding"/>
    <property type="evidence" value="ECO:0007669"/>
    <property type="project" value="UniProtKB-KW"/>
</dbReference>
<dbReference type="PANTHER" id="PTHR30204">
    <property type="entry name" value="REDOX-CYCLING DRUG-SENSING TRANSCRIPTIONAL ACTIVATOR SOXR"/>
    <property type="match status" value="1"/>
</dbReference>
<dbReference type="PRINTS" id="PR00040">
    <property type="entry name" value="HTHMERR"/>
</dbReference>
<evidence type="ECO:0000313" key="3">
    <source>
        <dbReference type="EMBL" id="CBH50541.1"/>
    </source>
</evidence>
<dbReference type="PANTHER" id="PTHR30204:SF97">
    <property type="entry name" value="MERR FAMILY REGULATORY PROTEIN"/>
    <property type="match status" value="1"/>
</dbReference>
<dbReference type="InterPro" id="IPR047057">
    <property type="entry name" value="MerR_fam"/>
</dbReference>
<evidence type="ECO:0000313" key="4">
    <source>
        <dbReference type="Proteomes" id="UP000006892"/>
    </source>
</evidence>
<dbReference type="PROSITE" id="PS50937">
    <property type="entry name" value="HTH_MERR_2"/>
    <property type="match status" value="1"/>
</dbReference>
<dbReference type="SUPFAM" id="SSF46955">
    <property type="entry name" value="Putative DNA-binding domain"/>
    <property type="match status" value="1"/>
</dbReference>
<proteinExistence type="predicted"/>
<dbReference type="Proteomes" id="UP001154400">
    <property type="component" value="Chromosome"/>
</dbReference>
<gene>
    <name evidence="3" type="ordered locus">REQ_45870</name>
</gene>
<evidence type="ECO:0000256" key="1">
    <source>
        <dbReference type="ARBA" id="ARBA00023125"/>
    </source>
</evidence>
<dbReference type="InterPro" id="IPR009061">
    <property type="entry name" value="DNA-bd_dom_put_sf"/>
</dbReference>
<evidence type="ECO:0000259" key="2">
    <source>
        <dbReference type="PROSITE" id="PS50937"/>
    </source>
</evidence>
<dbReference type="AlphaFoldDB" id="A0A3S5YD90"/>
<reference evidence="3" key="1">
    <citation type="journal article" date="2010" name="PLoS Genet.">
        <title>The genome of a pathogenic rhodococcus: cooptive virulence underpinned by key gene acquisitions.</title>
        <authorList>
            <person name="Letek M."/>
            <person name="Gonzalez P."/>
            <person name="Macarthur I."/>
            <person name="Rodriguez H."/>
            <person name="Freeman T.C."/>
            <person name="Valero-Rello A."/>
            <person name="Blanco M."/>
            <person name="Buckley T."/>
            <person name="Cherevach I."/>
            <person name="Fahey R."/>
            <person name="Hapeshi A."/>
            <person name="Holdstock J."/>
            <person name="Leadon D."/>
            <person name="Navas J."/>
            <person name="Ocampo A."/>
            <person name="Quail M.A."/>
            <person name="Sanders M."/>
            <person name="Scortti M.M."/>
            <person name="Prescott J.F."/>
            <person name="Fogarty U."/>
            <person name="Meijer W.G."/>
            <person name="Parkhill J."/>
            <person name="Bentley S.D."/>
            <person name="Vazquez-Boland J.A."/>
        </authorList>
    </citation>
    <scope>NUCLEOTIDE SEQUENCE [LARGE SCALE GENOMIC DNA]</scope>
    <source>
        <strain evidence="3 4">103S</strain>
    </source>
</reference>
<organism evidence="3">
    <name type="scientific">Rhodococcus hoagii (strain 103S)</name>
    <name type="common">Rhodococcus equi</name>
    <dbReference type="NCBI Taxonomy" id="685727"/>
    <lineage>
        <taxon>Bacteria</taxon>
        <taxon>Bacillati</taxon>
        <taxon>Actinomycetota</taxon>
        <taxon>Actinomycetes</taxon>
        <taxon>Mycobacteriales</taxon>
        <taxon>Nocardiaceae</taxon>
        <taxon>Prescottella</taxon>
    </lineage>
</organism>
<sequence length="150" mass="16905">MPDDLFSITDVAHAFGLSVPALRYYEERGLIEASERRGRVRYYSRDDLGRLAYIQLWHEDGMLSLADTQAIVDSDTVADRSRLIEDQAARMRERISHLSRAVAVLEHMLGCRTDRARDCPTTGGYIRARVDAALSGEDFADDFLPKASEP</sequence>
<protein>
    <submittedName>
        <fullName evidence="3">MerR family transcriptional regulator</fullName>
    </submittedName>
</protein>
<dbReference type="EMBL" id="FN563149">
    <property type="protein sequence ID" value="CBH50541.1"/>
    <property type="molecule type" value="Genomic_DNA"/>
</dbReference>